<evidence type="ECO:0000256" key="7">
    <source>
        <dbReference type="SAM" id="MobiDB-lite"/>
    </source>
</evidence>
<feature type="transmembrane region" description="Helical" evidence="8">
    <location>
        <begin position="172"/>
        <end position="190"/>
    </location>
</feature>
<feature type="transmembrane region" description="Helical" evidence="8">
    <location>
        <begin position="73"/>
        <end position="91"/>
    </location>
</feature>
<dbReference type="InterPro" id="IPR036259">
    <property type="entry name" value="MFS_trans_sf"/>
</dbReference>
<comment type="subcellular location">
    <subcellularLocation>
        <location evidence="1">Membrane</location>
        <topology evidence="1">Multi-pass membrane protein</topology>
    </subcellularLocation>
</comment>
<dbReference type="GO" id="GO:0022857">
    <property type="term" value="F:transmembrane transporter activity"/>
    <property type="evidence" value="ECO:0007669"/>
    <property type="project" value="InterPro"/>
</dbReference>
<dbReference type="Proteomes" id="UP000319663">
    <property type="component" value="Unassembled WGS sequence"/>
</dbReference>
<feature type="transmembrane region" description="Helical" evidence="8">
    <location>
        <begin position="284"/>
        <end position="305"/>
    </location>
</feature>
<feature type="transmembrane region" description="Helical" evidence="8">
    <location>
        <begin position="317"/>
        <end position="335"/>
    </location>
</feature>
<feature type="transmembrane region" description="Helical" evidence="8">
    <location>
        <begin position="559"/>
        <end position="578"/>
    </location>
</feature>
<dbReference type="PANTHER" id="PTHR23501:SF3">
    <property type="entry name" value="MAJOR FACILITATOR SUPERFAMILY (MFS) PROFILE DOMAIN-CONTAINING PROTEIN"/>
    <property type="match status" value="1"/>
</dbReference>
<dbReference type="GO" id="GO:0005886">
    <property type="term" value="C:plasma membrane"/>
    <property type="evidence" value="ECO:0007669"/>
    <property type="project" value="TreeGrafter"/>
</dbReference>
<comment type="similarity">
    <text evidence="2">Belongs to the major facilitator superfamily.</text>
</comment>
<evidence type="ECO:0000256" key="4">
    <source>
        <dbReference type="ARBA" id="ARBA00022692"/>
    </source>
</evidence>
<keyword evidence="3" id="KW-0813">Transport</keyword>
<evidence type="ECO:0000313" key="10">
    <source>
        <dbReference type="EMBL" id="TQB71274.1"/>
    </source>
</evidence>
<feature type="domain" description="Major facilitator superfamily (MFS) profile" evidence="9">
    <location>
        <begin position="78"/>
        <end position="539"/>
    </location>
</feature>
<evidence type="ECO:0000256" key="6">
    <source>
        <dbReference type="ARBA" id="ARBA00023136"/>
    </source>
</evidence>
<keyword evidence="11" id="KW-1185">Reference proteome</keyword>
<feature type="transmembrane region" description="Helical" evidence="8">
    <location>
        <begin position="378"/>
        <end position="411"/>
    </location>
</feature>
<gene>
    <name evidence="10" type="ORF">MPDQ_007674</name>
</gene>
<feature type="region of interest" description="Disordered" evidence="7">
    <location>
        <begin position="33"/>
        <end position="52"/>
    </location>
</feature>
<feature type="transmembrane region" description="Helical" evidence="8">
    <location>
        <begin position="229"/>
        <end position="253"/>
    </location>
</feature>
<dbReference type="FunFam" id="1.20.1250.20:FF:000284">
    <property type="entry name" value="Siderophore iron transporter mirB"/>
    <property type="match status" value="1"/>
</dbReference>
<accession>A0A507QV17</accession>
<protein>
    <recommendedName>
        <fullName evidence="9">Major facilitator superfamily (MFS) profile domain-containing protein</fullName>
    </recommendedName>
</protein>
<dbReference type="PROSITE" id="PS50850">
    <property type="entry name" value="MFS"/>
    <property type="match status" value="1"/>
</dbReference>
<evidence type="ECO:0000256" key="5">
    <source>
        <dbReference type="ARBA" id="ARBA00022989"/>
    </source>
</evidence>
<keyword evidence="6 8" id="KW-0472">Membrane</keyword>
<feature type="transmembrane region" description="Helical" evidence="8">
    <location>
        <begin position="423"/>
        <end position="441"/>
    </location>
</feature>
<dbReference type="InterPro" id="IPR020846">
    <property type="entry name" value="MFS_dom"/>
</dbReference>
<feature type="transmembrane region" description="Helical" evidence="8">
    <location>
        <begin position="111"/>
        <end position="131"/>
    </location>
</feature>
<reference evidence="10 11" key="1">
    <citation type="submission" date="2019-06" db="EMBL/GenBank/DDBJ databases">
        <title>Wine fermentation using esterase from Monascus purpureus.</title>
        <authorList>
            <person name="Geng C."/>
            <person name="Zhang Y."/>
        </authorList>
    </citation>
    <scope>NUCLEOTIDE SEQUENCE [LARGE SCALE GENOMIC DNA]</scope>
    <source>
        <strain evidence="10">HQ1</strain>
    </source>
</reference>
<evidence type="ECO:0000256" key="2">
    <source>
        <dbReference type="ARBA" id="ARBA00008335"/>
    </source>
</evidence>
<proteinExistence type="inferred from homology"/>
<dbReference type="OrthoDB" id="4078873at2759"/>
<evidence type="ECO:0000259" key="9">
    <source>
        <dbReference type="PROSITE" id="PS50850"/>
    </source>
</evidence>
<keyword evidence="5 8" id="KW-1133">Transmembrane helix</keyword>
<feature type="transmembrane region" description="Helical" evidence="8">
    <location>
        <begin position="199"/>
        <end position="217"/>
    </location>
</feature>
<dbReference type="Pfam" id="PF07690">
    <property type="entry name" value="MFS_1"/>
    <property type="match status" value="1"/>
</dbReference>
<name>A0A507QV17_MONPU</name>
<dbReference type="PANTHER" id="PTHR23501">
    <property type="entry name" value="MAJOR FACILITATOR SUPERFAMILY"/>
    <property type="match status" value="1"/>
</dbReference>
<feature type="transmembrane region" description="Helical" evidence="8">
    <location>
        <begin position="143"/>
        <end position="160"/>
    </location>
</feature>
<feature type="transmembrane region" description="Helical" evidence="8">
    <location>
        <begin position="355"/>
        <end position="372"/>
    </location>
</feature>
<evidence type="ECO:0000256" key="8">
    <source>
        <dbReference type="SAM" id="Phobius"/>
    </source>
</evidence>
<dbReference type="InterPro" id="IPR011701">
    <property type="entry name" value="MFS"/>
</dbReference>
<evidence type="ECO:0000256" key="1">
    <source>
        <dbReference type="ARBA" id="ARBA00004141"/>
    </source>
</evidence>
<organism evidence="10 11">
    <name type="scientific">Monascus purpureus</name>
    <name type="common">Red mold</name>
    <name type="synonym">Monascus anka</name>
    <dbReference type="NCBI Taxonomy" id="5098"/>
    <lineage>
        <taxon>Eukaryota</taxon>
        <taxon>Fungi</taxon>
        <taxon>Dikarya</taxon>
        <taxon>Ascomycota</taxon>
        <taxon>Pezizomycotina</taxon>
        <taxon>Eurotiomycetes</taxon>
        <taxon>Eurotiomycetidae</taxon>
        <taxon>Eurotiales</taxon>
        <taxon>Aspergillaceae</taxon>
        <taxon>Monascus</taxon>
    </lineage>
</organism>
<evidence type="ECO:0000313" key="11">
    <source>
        <dbReference type="Proteomes" id="UP000319663"/>
    </source>
</evidence>
<evidence type="ECO:0000256" key="3">
    <source>
        <dbReference type="ARBA" id="ARBA00022448"/>
    </source>
</evidence>
<dbReference type="SUPFAM" id="SSF103473">
    <property type="entry name" value="MFS general substrate transporter"/>
    <property type="match status" value="2"/>
</dbReference>
<keyword evidence="4 8" id="KW-0812">Transmembrane</keyword>
<comment type="caution">
    <text evidence="10">The sequence shown here is derived from an EMBL/GenBank/DDBJ whole genome shotgun (WGS) entry which is preliminary data.</text>
</comment>
<feature type="region of interest" description="Disordered" evidence="7">
    <location>
        <begin position="1"/>
        <end position="22"/>
    </location>
</feature>
<dbReference type="EMBL" id="VIFY01000084">
    <property type="protein sequence ID" value="TQB71274.1"/>
    <property type="molecule type" value="Genomic_DNA"/>
</dbReference>
<dbReference type="AlphaFoldDB" id="A0A507QV17"/>
<dbReference type="STRING" id="5098.A0A507QV17"/>
<sequence length="594" mass="66286">MKYLSKLLGTSKAGESPPEATADLQVDGKVAQYPEEGGQQSSSEEEIADGVDNSNPQYGVRSAAAALKVWSKWQLITVYVIMWLIEFLLAFQSGMAGTLNNYVTSAFQKQSLTATTSVISSLVAGLVKLPYAKLMDIWGRPHSLAIMIVSITIGLIMMAACNNVGTYLAAQIFYSTGYNCIDFSITIFIADTSSLRNRAFVIAFVSSPWIATVWATGPAAQSALETIGWRWVFGIFSILVPVVCFPLWALFYYNHWKAEKEGLIVRERSGRTWMQSFKHYMIEFDVVGLLLLAGGLALFLLAFNLYSYQPKQWREPFIIAFIVVGGVLMFIFALYERYLAPVTFIPWDLLKNRTIIFTYIMVASLYTPYYIWDDYFYALLIVVFNTGITVATYIGNIYSVGSCFWSIVFGLILRYNGRVKWHAVFFGVPITILGVGLMIHFRFSDSGIGYIAMCMIFVAFGGGTLVICEQINVMAAAPQKYVASVLSLESMITSIGAAVGSTISSAMWTGIFPKKLIEYLPADAPFAEIYGSLVVQTSYPPGSPIRTAINHAYGETQRYMLITATCMYIITWGSVLFWQDFNVKKMKKQNDRLF</sequence>
<feature type="transmembrane region" description="Helical" evidence="8">
    <location>
        <begin position="488"/>
        <end position="511"/>
    </location>
</feature>
<dbReference type="Gene3D" id="1.20.1250.20">
    <property type="entry name" value="MFS general substrate transporter like domains"/>
    <property type="match status" value="2"/>
</dbReference>
<feature type="transmembrane region" description="Helical" evidence="8">
    <location>
        <begin position="447"/>
        <end position="468"/>
    </location>
</feature>